<evidence type="ECO:0000259" key="8">
    <source>
        <dbReference type="PROSITE" id="PS51324"/>
    </source>
</evidence>
<reference evidence="9 10" key="1">
    <citation type="submission" date="2024-05" db="EMBL/GenBank/DDBJ databases">
        <authorList>
            <person name="Wallberg A."/>
        </authorList>
    </citation>
    <scope>NUCLEOTIDE SEQUENCE [LARGE SCALE GENOMIC DNA]</scope>
</reference>
<proteinExistence type="predicted"/>
<dbReference type="Proteomes" id="UP001497623">
    <property type="component" value="Unassembled WGS sequence"/>
</dbReference>
<evidence type="ECO:0000256" key="4">
    <source>
        <dbReference type="ARBA" id="ARBA00022827"/>
    </source>
</evidence>
<dbReference type="GO" id="GO:0003756">
    <property type="term" value="F:protein disulfide isomerase activity"/>
    <property type="evidence" value="ECO:0007669"/>
    <property type="project" value="TreeGrafter"/>
</dbReference>
<evidence type="ECO:0000256" key="5">
    <source>
        <dbReference type="ARBA" id="ARBA00023002"/>
    </source>
</evidence>
<dbReference type="GO" id="GO:0016971">
    <property type="term" value="F:flavin-dependent sulfhydryl oxidase activity"/>
    <property type="evidence" value="ECO:0007669"/>
    <property type="project" value="InterPro"/>
</dbReference>
<evidence type="ECO:0000256" key="7">
    <source>
        <dbReference type="RuleBase" id="RU371123"/>
    </source>
</evidence>
<keyword evidence="4 7" id="KW-0274">FAD</keyword>
<accession>A0AAV2PP36</accession>
<evidence type="ECO:0000256" key="2">
    <source>
        <dbReference type="ARBA" id="ARBA00022630"/>
    </source>
</evidence>
<evidence type="ECO:0000256" key="6">
    <source>
        <dbReference type="ARBA" id="ARBA00023157"/>
    </source>
</evidence>
<name>A0AAV2PP36_MEGNR</name>
<keyword evidence="6" id="KW-1015">Disulfide bond</keyword>
<dbReference type="InterPro" id="IPR039798">
    <property type="entry name" value="Sulfhydryl_oxidase"/>
</dbReference>
<feature type="domain" description="ERV/ALR sulfhydryl oxidase" evidence="8">
    <location>
        <begin position="143"/>
        <end position="248"/>
    </location>
</feature>
<dbReference type="GO" id="GO:0005615">
    <property type="term" value="C:extracellular space"/>
    <property type="evidence" value="ECO:0007669"/>
    <property type="project" value="TreeGrafter"/>
</dbReference>
<dbReference type="GO" id="GO:0006457">
    <property type="term" value="P:protein folding"/>
    <property type="evidence" value="ECO:0007669"/>
    <property type="project" value="TreeGrafter"/>
</dbReference>
<protein>
    <recommendedName>
        <fullName evidence="7">Sulfhydryl oxidase</fullName>
        <ecNumber evidence="7">1.8.3.2</ecNumber>
    </recommendedName>
</protein>
<keyword evidence="3" id="KW-0732">Signal</keyword>
<keyword evidence="2 7" id="KW-0285">Flavoprotein</keyword>
<gene>
    <name evidence="9" type="ORF">MNOR_LOCUS1410</name>
</gene>
<dbReference type="PANTHER" id="PTHR22897">
    <property type="entry name" value="QUIESCIN Q6-RELATED SULFHYDRYL OXIDASE"/>
    <property type="match status" value="1"/>
</dbReference>
<evidence type="ECO:0000313" key="9">
    <source>
        <dbReference type="EMBL" id="CAL4060482.1"/>
    </source>
</evidence>
<dbReference type="PROSITE" id="PS51324">
    <property type="entry name" value="ERV_ALR"/>
    <property type="match status" value="1"/>
</dbReference>
<dbReference type="InterPro" id="IPR017905">
    <property type="entry name" value="ERV/ALR_sulphydryl_oxidase"/>
</dbReference>
<organism evidence="9 10">
    <name type="scientific">Meganyctiphanes norvegica</name>
    <name type="common">Northern krill</name>
    <name type="synonym">Thysanopoda norvegica</name>
    <dbReference type="NCBI Taxonomy" id="48144"/>
    <lineage>
        <taxon>Eukaryota</taxon>
        <taxon>Metazoa</taxon>
        <taxon>Ecdysozoa</taxon>
        <taxon>Arthropoda</taxon>
        <taxon>Crustacea</taxon>
        <taxon>Multicrustacea</taxon>
        <taxon>Malacostraca</taxon>
        <taxon>Eumalacostraca</taxon>
        <taxon>Eucarida</taxon>
        <taxon>Euphausiacea</taxon>
        <taxon>Euphausiidae</taxon>
        <taxon>Meganyctiphanes</taxon>
    </lineage>
</organism>
<feature type="non-terminal residue" evidence="9">
    <location>
        <position position="1"/>
    </location>
</feature>
<dbReference type="Gene3D" id="1.20.120.310">
    <property type="entry name" value="ERV/ALR sulfhydryl oxidase domain"/>
    <property type="match status" value="1"/>
</dbReference>
<comment type="caution">
    <text evidence="9">The sequence shown here is derived from an EMBL/GenBank/DDBJ whole genome shotgun (WGS) entry which is preliminary data.</text>
</comment>
<evidence type="ECO:0000313" key="10">
    <source>
        <dbReference type="Proteomes" id="UP001497623"/>
    </source>
</evidence>
<comment type="cofactor">
    <cofactor evidence="1 7">
        <name>FAD</name>
        <dbReference type="ChEBI" id="CHEBI:57692"/>
    </cofactor>
</comment>
<dbReference type="InterPro" id="IPR036774">
    <property type="entry name" value="ERV/ALR_sulphydryl_oxid_sf"/>
</dbReference>
<dbReference type="AlphaFoldDB" id="A0AAV2PP36"/>
<dbReference type="EC" id="1.8.3.2" evidence="7"/>
<dbReference type="PANTHER" id="PTHR22897:SF8">
    <property type="entry name" value="SULFHYDRYL OXIDASE"/>
    <property type="match status" value="1"/>
</dbReference>
<dbReference type="GO" id="GO:0000139">
    <property type="term" value="C:Golgi membrane"/>
    <property type="evidence" value="ECO:0007669"/>
    <property type="project" value="TreeGrafter"/>
</dbReference>
<dbReference type="EMBL" id="CAXKWB010000373">
    <property type="protein sequence ID" value="CAL4060482.1"/>
    <property type="molecule type" value="Genomic_DNA"/>
</dbReference>
<dbReference type="SUPFAM" id="SSF69000">
    <property type="entry name" value="FAD-dependent thiol oxidase"/>
    <property type="match status" value="1"/>
</dbReference>
<keyword evidence="10" id="KW-1185">Reference proteome</keyword>
<evidence type="ECO:0000256" key="1">
    <source>
        <dbReference type="ARBA" id="ARBA00001974"/>
    </source>
</evidence>
<keyword evidence="5 7" id="KW-0560">Oxidoreductase</keyword>
<evidence type="ECO:0000256" key="3">
    <source>
        <dbReference type="ARBA" id="ARBA00022729"/>
    </source>
</evidence>
<dbReference type="Pfam" id="PF04777">
    <property type="entry name" value="Evr1_Alr"/>
    <property type="match status" value="1"/>
</dbReference>
<comment type="catalytic activity">
    <reaction evidence="7">
        <text>2 R'C(R)SH + O2 = R'C(R)S-S(R)CR' + H2O2</text>
        <dbReference type="Rhea" id="RHEA:17357"/>
        <dbReference type="ChEBI" id="CHEBI:15379"/>
        <dbReference type="ChEBI" id="CHEBI:16240"/>
        <dbReference type="ChEBI" id="CHEBI:16520"/>
        <dbReference type="ChEBI" id="CHEBI:17412"/>
        <dbReference type="EC" id="1.8.3.2"/>
    </reaction>
</comment>
<sequence length="343" mass="39118">ITEKYCGNSVPESPACCAPSGQVFTVDIENGLAFIFNNTLIYNNWEPQGETTRWLVDYTESTVRKNLIGFLGILNKYLKAPDHIHDHTKTFIQNVTEYVLGQESFTAPQLQNIFIELQSNGGDGYLSAWQPSVSCHNIKEDKCYANEWIASCGFWNMFHTMTVSAAKDNATDHLEVLEAIKGFMHNFFFCWECRHHFLGMYEQTIDTYGDNTVNTTDKAILWLWCTHNTVNQVWPLEEGNYWPPHPRFPPPGACPDCWTESPGAEYTNCSALFCQGNQGPYDCFEAQSVLHKPPFPRTYHNFSMPHVLQYLKGVYSGPYSILNPQPIDKKLNITANIKCPQLQ</sequence>